<dbReference type="AlphaFoldDB" id="A0A2P5C465"/>
<evidence type="ECO:0000313" key="4">
    <source>
        <dbReference type="EMBL" id="PON55774.1"/>
    </source>
</evidence>
<comment type="caution">
    <text evidence="4">The sequence shown here is derived from an EMBL/GenBank/DDBJ whole genome shotgun (WGS) entry which is preliminary data.</text>
</comment>
<dbReference type="InterPro" id="IPR001878">
    <property type="entry name" value="Znf_CCHC"/>
</dbReference>
<dbReference type="Proteomes" id="UP000237105">
    <property type="component" value="Unassembled WGS sequence"/>
</dbReference>
<proteinExistence type="predicted"/>
<evidence type="ECO:0000256" key="1">
    <source>
        <dbReference type="PROSITE-ProRule" id="PRU00047"/>
    </source>
</evidence>
<dbReference type="GO" id="GO:0008270">
    <property type="term" value="F:zinc ion binding"/>
    <property type="evidence" value="ECO:0007669"/>
    <property type="project" value="UniProtKB-KW"/>
</dbReference>
<feature type="compositionally biased region" description="Basic and acidic residues" evidence="2">
    <location>
        <begin position="66"/>
        <end position="76"/>
    </location>
</feature>
<keyword evidence="1" id="KW-0479">Metal-binding</keyword>
<dbReference type="EMBL" id="JXTB01000179">
    <property type="protein sequence ID" value="PON55774.1"/>
    <property type="molecule type" value="Genomic_DNA"/>
</dbReference>
<dbReference type="PROSITE" id="PS50158">
    <property type="entry name" value="ZF_CCHC"/>
    <property type="match status" value="1"/>
</dbReference>
<evidence type="ECO:0000259" key="3">
    <source>
        <dbReference type="PROSITE" id="PS50158"/>
    </source>
</evidence>
<feature type="compositionally biased region" description="Polar residues" evidence="2">
    <location>
        <begin position="175"/>
        <end position="185"/>
    </location>
</feature>
<dbReference type="GO" id="GO:0003676">
    <property type="term" value="F:nucleic acid binding"/>
    <property type="evidence" value="ECO:0007669"/>
    <property type="project" value="InterPro"/>
</dbReference>
<evidence type="ECO:0000313" key="5">
    <source>
        <dbReference type="Proteomes" id="UP000237105"/>
    </source>
</evidence>
<dbReference type="OrthoDB" id="1701901at2759"/>
<gene>
    <name evidence="4" type="ORF">PanWU01x14_185830</name>
</gene>
<keyword evidence="1" id="KW-0862">Zinc</keyword>
<accession>A0A2P5C465</accession>
<protein>
    <submittedName>
        <fullName evidence="4">Zinc knuckle CX2CX4HX4C</fullName>
    </submittedName>
</protein>
<feature type="region of interest" description="Disordered" evidence="2">
    <location>
        <begin position="66"/>
        <end position="100"/>
    </location>
</feature>
<evidence type="ECO:0000256" key="2">
    <source>
        <dbReference type="SAM" id="MobiDB-lite"/>
    </source>
</evidence>
<organism evidence="4 5">
    <name type="scientific">Parasponia andersonii</name>
    <name type="common">Sponia andersonii</name>
    <dbReference type="NCBI Taxonomy" id="3476"/>
    <lineage>
        <taxon>Eukaryota</taxon>
        <taxon>Viridiplantae</taxon>
        <taxon>Streptophyta</taxon>
        <taxon>Embryophyta</taxon>
        <taxon>Tracheophyta</taxon>
        <taxon>Spermatophyta</taxon>
        <taxon>Magnoliopsida</taxon>
        <taxon>eudicotyledons</taxon>
        <taxon>Gunneridae</taxon>
        <taxon>Pentapetalae</taxon>
        <taxon>rosids</taxon>
        <taxon>fabids</taxon>
        <taxon>Rosales</taxon>
        <taxon>Cannabaceae</taxon>
        <taxon>Parasponia</taxon>
    </lineage>
</organism>
<name>A0A2P5C465_PARAD</name>
<reference evidence="5" key="1">
    <citation type="submission" date="2016-06" db="EMBL/GenBank/DDBJ databases">
        <title>Parallel loss of symbiosis genes in relatives of nitrogen-fixing non-legume Parasponia.</title>
        <authorList>
            <person name="Van Velzen R."/>
            <person name="Holmer R."/>
            <person name="Bu F."/>
            <person name="Rutten L."/>
            <person name="Van Zeijl A."/>
            <person name="Liu W."/>
            <person name="Santuari L."/>
            <person name="Cao Q."/>
            <person name="Sharma T."/>
            <person name="Shen D."/>
            <person name="Roswanjaya Y."/>
            <person name="Wardhani T."/>
            <person name="Kalhor M.S."/>
            <person name="Jansen J."/>
            <person name="Van den Hoogen J."/>
            <person name="Gungor B."/>
            <person name="Hartog M."/>
            <person name="Hontelez J."/>
            <person name="Verver J."/>
            <person name="Yang W.-C."/>
            <person name="Schijlen E."/>
            <person name="Repin R."/>
            <person name="Schilthuizen M."/>
            <person name="Schranz E."/>
            <person name="Heidstra R."/>
            <person name="Miyata K."/>
            <person name="Fedorova E."/>
            <person name="Kohlen W."/>
            <person name="Bisseling T."/>
            <person name="Smit S."/>
            <person name="Geurts R."/>
        </authorList>
    </citation>
    <scope>NUCLEOTIDE SEQUENCE [LARGE SCALE GENOMIC DNA]</scope>
    <source>
        <strain evidence="5">cv. WU1-14</strain>
    </source>
</reference>
<feature type="domain" description="CCHC-type" evidence="3">
    <location>
        <begin position="21"/>
        <end position="36"/>
    </location>
</feature>
<keyword evidence="1" id="KW-0863">Zinc-finger</keyword>
<feature type="region of interest" description="Disordered" evidence="2">
    <location>
        <begin position="136"/>
        <end position="194"/>
    </location>
</feature>
<sequence>MIEVSRQVSLLLQYEHLPDFCYDCGFIGHRYKECTRKRPFGEEPSYLAKKKYGPWLNASVTRTRSLEERRRDKQRFDQLMGYSKKKANHGSDSADSGFESESRPLFKELKEWKHEQAIHQKKDTVNTVRRGYSLDTAEKHHTSMKTPHTKTPDIPSLNIPAPMTIHDRPIPDPTQEVSTDRQLPTQRGPHHDAN</sequence>
<keyword evidence="5" id="KW-1185">Reference proteome</keyword>